<dbReference type="AlphaFoldDB" id="A0A163MXQ0"/>
<accession>A0A163MXQ0</accession>
<feature type="transmembrane region" description="Helical" evidence="1">
    <location>
        <begin position="7"/>
        <end position="27"/>
    </location>
</feature>
<name>A0A163MXQ0_ABSGL</name>
<protein>
    <recommendedName>
        <fullName evidence="4">MULE transposase domain-containing protein</fullName>
    </recommendedName>
</protein>
<gene>
    <name evidence="2" type="primary">ABSGL_15490.1 scaffold 17607</name>
</gene>
<sequence length="471" mass="54187">MRGEIKATIVMTLYMLVLILYYVQVVWEEAPTWKGFGFTTPFFDLCVQSESAAEYHVDSTFKTNRLSCELFGVIANINGTGFPIAYFLFKHSRSVEYSTKFLPHINNNNNDANVILCVAARKEEIQTIMYHHYYYHSLIPQGTTFKTATPIHHDSAQEMYNFCVENQLSDAWAYLYRRWYTAEMWRLWAKSVVDHIPIGKFTMTIESHWKILERNHLHFNHRPLLDYLVYTITQKQCTDLLFDYEQKVILRRDFFQWERDFQKEWSRSLTRDVSGNDYATNVDQWVCGCASSYGSRPNTNLTGRVNFPGHDNIIFIGSSDSEDAGEGADEGVEEGVEENVGTAGVDAAGLDSANEEGATEVVKEGPAAGVEDDADSEYLALEDLLATNRRRKRDAVQRLEGALAMIEGIDGEFAQGSETYASRLPRAQVEVFRNATNVEEYLGAVTIFRRRRRRRTMPRTYRDFNPYTYNL</sequence>
<keyword evidence="1" id="KW-0472">Membrane</keyword>
<dbReference type="Proteomes" id="UP000078561">
    <property type="component" value="Unassembled WGS sequence"/>
</dbReference>
<keyword evidence="1" id="KW-0812">Transmembrane</keyword>
<organism evidence="2">
    <name type="scientific">Absidia glauca</name>
    <name type="common">Pin mould</name>
    <dbReference type="NCBI Taxonomy" id="4829"/>
    <lineage>
        <taxon>Eukaryota</taxon>
        <taxon>Fungi</taxon>
        <taxon>Fungi incertae sedis</taxon>
        <taxon>Mucoromycota</taxon>
        <taxon>Mucoromycotina</taxon>
        <taxon>Mucoromycetes</taxon>
        <taxon>Mucorales</taxon>
        <taxon>Cunninghamellaceae</taxon>
        <taxon>Absidia</taxon>
    </lineage>
</organism>
<keyword evidence="1" id="KW-1133">Transmembrane helix</keyword>
<dbReference type="OrthoDB" id="2401469at2759"/>
<dbReference type="InParanoid" id="A0A163MXQ0"/>
<evidence type="ECO:0000256" key="1">
    <source>
        <dbReference type="SAM" id="Phobius"/>
    </source>
</evidence>
<dbReference type="EMBL" id="LT555210">
    <property type="protein sequence ID" value="SAM09781.1"/>
    <property type="molecule type" value="Genomic_DNA"/>
</dbReference>
<evidence type="ECO:0000313" key="2">
    <source>
        <dbReference type="EMBL" id="SAM09781.1"/>
    </source>
</evidence>
<reference evidence="2" key="1">
    <citation type="submission" date="2016-04" db="EMBL/GenBank/DDBJ databases">
        <authorList>
            <person name="Evans L.H."/>
            <person name="Alamgir A."/>
            <person name="Owens N."/>
            <person name="Weber N.D."/>
            <person name="Virtaneva K."/>
            <person name="Barbian K."/>
            <person name="Babar A."/>
            <person name="Rosenke K."/>
        </authorList>
    </citation>
    <scope>NUCLEOTIDE SEQUENCE [LARGE SCALE GENOMIC DNA]</scope>
    <source>
        <strain evidence="2">CBS 101.48</strain>
    </source>
</reference>
<keyword evidence="3" id="KW-1185">Reference proteome</keyword>
<proteinExistence type="predicted"/>
<evidence type="ECO:0008006" key="4">
    <source>
        <dbReference type="Google" id="ProtNLM"/>
    </source>
</evidence>
<evidence type="ECO:0000313" key="3">
    <source>
        <dbReference type="Proteomes" id="UP000078561"/>
    </source>
</evidence>